<feature type="domain" description="Apple" evidence="1">
    <location>
        <begin position="8"/>
        <end position="91"/>
    </location>
</feature>
<name>A0A183EWR6_9BILA</name>
<gene>
    <name evidence="2" type="ORF">GPUH_LOCUS25406</name>
</gene>
<reference evidence="4" key="1">
    <citation type="submission" date="2016-06" db="UniProtKB">
        <authorList>
            <consortium name="WormBaseParasite"/>
        </authorList>
    </citation>
    <scope>IDENTIFICATION</scope>
</reference>
<dbReference type="PROSITE" id="PS50948">
    <property type="entry name" value="PAN"/>
    <property type="match status" value="1"/>
</dbReference>
<evidence type="ECO:0000313" key="3">
    <source>
        <dbReference type="Proteomes" id="UP000271098"/>
    </source>
</evidence>
<dbReference type="AlphaFoldDB" id="A0A183EWR6"/>
<protein>
    <submittedName>
        <fullName evidence="4">Apple domain-containing protein</fullName>
    </submittedName>
</protein>
<dbReference type="SUPFAM" id="SSF57414">
    <property type="entry name" value="Hairpin loop containing domain-like"/>
    <property type="match status" value="1"/>
</dbReference>
<dbReference type="SMART" id="SM00473">
    <property type="entry name" value="PAN_AP"/>
    <property type="match status" value="1"/>
</dbReference>
<organism evidence="4">
    <name type="scientific">Gongylonema pulchrum</name>
    <dbReference type="NCBI Taxonomy" id="637853"/>
    <lineage>
        <taxon>Eukaryota</taxon>
        <taxon>Metazoa</taxon>
        <taxon>Ecdysozoa</taxon>
        <taxon>Nematoda</taxon>
        <taxon>Chromadorea</taxon>
        <taxon>Rhabditida</taxon>
        <taxon>Spirurina</taxon>
        <taxon>Spiruromorpha</taxon>
        <taxon>Spiruroidea</taxon>
        <taxon>Gongylonematidae</taxon>
        <taxon>Gongylonema</taxon>
    </lineage>
</organism>
<dbReference type="EMBL" id="UYRT01105035">
    <property type="protein sequence ID" value="VDN44163.1"/>
    <property type="molecule type" value="Genomic_DNA"/>
</dbReference>
<accession>A0A183EWR6</accession>
<reference evidence="2 3" key="2">
    <citation type="submission" date="2018-11" db="EMBL/GenBank/DDBJ databases">
        <authorList>
            <consortium name="Pathogen Informatics"/>
        </authorList>
    </citation>
    <scope>NUCLEOTIDE SEQUENCE [LARGE SCALE GENOMIC DNA]</scope>
</reference>
<dbReference type="Pfam" id="PF00024">
    <property type="entry name" value="PAN_1"/>
    <property type="match status" value="1"/>
</dbReference>
<sequence length="179" mass="20246">MNTGDARCFQRTVRRSIDNSQPIVELFYVTPHQCIDHCIYVTNNNPSRAKLCLCFVYDYLQHSCRLYDHDGNQPPAILHPAENYDYFKRTATLNQCAGPGSPTTSANSKSSSNGTYWLKLTSTGSKSQQSQIFLRNSNAVREADQKKLSDVFITSSPSFLTGNNFLKTVSHVTLRKYDF</sequence>
<proteinExistence type="predicted"/>
<dbReference type="WBParaSite" id="GPUH_0002543701-mRNA-1">
    <property type="protein sequence ID" value="GPUH_0002543701-mRNA-1"/>
    <property type="gene ID" value="GPUH_0002543701"/>
</dbReference>
<evidence type="ECO:0000313" key="2">
    <source>
        <dbReference type="EMBL" id="VDN44163.1"/>
    </source>
</evidence>
<dbReference type="Proteomes" id="UP000271098">
    <property type="component" value="Unassembled WGS sequence"/>
</dbReference>
<keyword evidence="3" id="KW-1185">Reference proteome</keyword>
<evidence type="ECO:0000259" key="1">
    <source>
        <dbReference type="PROSITE" id="PS50948"/>
    </source>
</evidence>
<dbReference type="OrthoDB" id="5793255at2759"/>
<evidence type="ECO:0000313" key="4">
    <source>
        <dbReference type="WBParaSite" id="GPUH_0002543701-mRNA-1"/>
    </source>
</evidence>
<dbReference type="Gene3D" id="3.50.4.10">
    <property type="entry name" value="Hepatocyte Growth Factor"/>
    <property type="match status" value="1"/>
</dbReference>
<dbReference type="InterPro" id="IPR003609">
    <property type="entry name" value="Pan_app"/>
</dbReference>